<proteinExistence type="predicted"/>
<evidence type="ECO:0000313" key="3">
    <source>
        <dbReference type="WBParaSite" id="ACRNAN_scaffold396.g12340.t1"/>
    </source>
</evidence>
<sequence>MEKNRGDIRKLLKYEFLLGYKAIEAVRNINSAYGDGTVKERTAQQWFSKFRVEIWLLKTIQGPDALEKSIESLSSTLSKNIRQ</sequence>
<evidence type="ECO:0000259" key="1">
    <source>
        <dbReference type="Pfam" id="PF17906"/>
    </source>
</evidence>
<dbReference type="AlphaFoldDB" id="A0A914DVZ1"/>
<name>A0A914DVZ1_9BILA</name>
<protein>
    <submittedName>
        <fullName evidence="3">Mos1 transposase HTH domain-containing protein</fullName>
    </submittedName>
</protein>
<dbReference type="Gene3D" id="1.10.10.1450">
    <property type="match status" value="1"/>
</dbReference>
<dbReference type="Proteomes" id="UP000887540">
    <property type="component" value="Unplaced"/>
</dbReference>
<keyword evidence="2" id="KW-1185">Reference proteome</keyword>
<dbReference type="Pfam" id="PF17906">
    <property type="entry name" value="HTH_48"/>
    <property type="match status" value="1"/>
</dbReference>
<dbReference type="InterPro" id="IPR041426">
    <property type="entry name" value="Mos1_HTH"/>
</dbReference>
<feature type="domain" description="Mos1 transposase HTH" evidence="1">
    <location>
        <begin position="7"/>
        <end position="51"/>
    </location>
</feature>
<dbReference type="WBParaSite" id="ACRNAN_scaffold396.g12340.t1">
    <property type="protein sequence ID" value="ACRNAN_scaffold396.g12340.t1"/>
    <property type="gene ID" value="ACRNAN_scaffold396.g12340"/>
</dbReference>
<reference evidence="3" key="1">
    <citation type="submission" date="2022-11" db="UniProtKB">
        <authorList>
            <consortium name="WormBaseParasite"/>
        </authorList>
    </citation>
    <scope>IDENTIFICATION</scope>
</reference>
<evidence type="ECO:0000313" key="2">
    <source>
        <dbReference type="Proteomes" id="UP000887540"/>
    </source>
</evidence>
<organism evidence="2 3">
    <name type="scientific">Acrobeloides nanus</name>
    <dbReference type="NCBI Taxonomy" id="290746"/>
    <lineage>
        <taxon>Eukaryota</taxon>
        <taxon>Metazoa</taxon>
        <taxon>Ecdysozoa</taxon>
        <taxon>Nematoda</taxon>
        <taxon>Chromadorea</taxon>
        <taxon>Rhabditida</taxon>
        <taxon>Tylenchina</taxon>
        <taxon>Cephalobomorpha</taxon>
        <taxon>Cephaloboidea</taxon>
        <taxon>Cephalobidae</taxon>
        <taxon>Acrobeloides</taxon>
    </lineage>
</organism>
<accession>A0A914DVZ1</accession>